<evidence type="ECO:0000313" key="3">
    <source>
        <dbReference type="Proteomes" id="UP000250299"/>
    </source>
</evidence>
<dbReference type="SMART" id="SM00880">
    <property type="entry name" value="CHAD"/>
    <property type="match status" value="1"/>
</dbReference>
<dbReference type="PANTHER" id="PTHR39339:SF1">
    <property type="entry name" value="CHAD DOMAIN-CONTAINING PROTEIN"/>
    <property type="match status" value="1"/>
</dbReference>
<sequence length="305" mass="34801">MPASLAVHEPRQQDEFFIAVSLRKRLQRKVALLRSANLPARARTMMSFVDDFVAHIISLEVSLYHSRARLQAGTDSEALHELRIAVRKIRSYLRPLRNMPEVTALNQSASEVGRVTTPARDLEVIIGELRKMGYPRQATTRSATLTKQYRQIAASPLLDKLFVELDRWPEMFRADERAGELVDVKRQIEKALKKRITQLIAGLRDKDFDRHELRIIVKNARYLSDAFPELSPLKAMTRAQLKSVQASLGSWHDHHQWCLRAESEPDLQGIAPYWEVASQQALADAELKLASLLNHLEKDLAKSKS</sequence>
<dbReference type="AlphaFoldDB" id="A0A2Z4RBB6"/>
<accession>A0A2Z4RBB6</accession>
<dbReference type="InterPro" id="IPR007899">
    <property type="entry name" value="CHAD_dom"/>
</dbReference>
<dbReference type="PROSITE" id="PS51708">
    <property type="entry name" value="CHAD"/>
    <property type="match status" value="1"/>
</dbReference>
<gene>
    <name evidence="2" type="ORF">DKY63_00115</name>
</gene>
<dbReference type="OrthoDB" id="8587394at2"/>
<evidence type="ECO:0000313" key="2">
    <source>
        <dbReference type="EMBL" id="AWY38391.1"/>
    </source>
</evidence>
<name>A0A2Z4RBB6_PSEPU</name>
<dbReference type="Proteomes" id="UP000250299">
    <property type="component" value="Chromosome"/>
</dbReference>
<evidence type="ECO:0000259" key="1">
    <source>
        <dbReference type="PROSITE" id="PS51708"/>
    </source>
</evidence>
<protein>
    <submittedName>
        <fullName evidence="2">CHAD domain-containing protein</fullName>
    </submittedName>
</protein>
<organism evidence="2 3">
    <name type="scientific">Pseudomonas putida</name>
    <name type="common">Arthrobacter siderocapsulatus</name>
    <dbReference type="NCBI Taxonomy" id="303"/>
    <lineage>
        <taxon>Bacteria</taxon>
        <taxon>Pseudomonadati</taxon>
        <taxon>Pseudomonadota</taxon>
        <taxon>Gammaproteobacteria</taxon>
        <taxon>Pseudomonadales</taxon>
        <taxon>Pseudomonadaceae</taxon>
        <taxon>Pseudomonas</taxon>
    </lineage>
</organism>
<reference evidence="2 3" key="1">
    <citation type="submission" date="2018-05" db="EMBL/GenBank/DDBJ databases">
        <title>Whole genome sequence of Pseudomonas putida JBC17.</title>
        <authorList>
            <person name="Lee Y.H."/>
            <person name="David K."/>
        </authorList>
    </citation>
    <scope>NUCLEOTIDE SEQUENCE [LARGE SCALE GENOMIC DNA]</scope>
    <source>
        <strain evidence="2 3">JBC17</strain>
    </source>
</reference>
<dbReference type="Pfam" id="PF05235">
    <property type="entry name" value="CHAD"/>
    <property type="match status" value="1"/>
</dbReference>
<dbReference type="PANTHER" id="PTHR39339">
    <property type="entry name" value="SLR1444 PROTEIN"/>
    <property type="match status" value="1"/>
</dbReference>
<dbReference type="InterPro" id="IPR038186">
    <property type="entry name" value="CHAD_dom_sf"/>
</dbReference>
<dbReference type="Gene3D" id="1.40.20.10">
    <property type="entry name" value="CHAD domain"/>
    <property type="match status" value="1"/>
</dbReference>
<feature type="domain" description="CHAD" evidence="1">
    <location>
        <begin position="42"/>
        <end position="305"/>
    </location>
</feature>
<proteinExistence type="predicted"/>
<dbReference type="EMBL" id="CP029693">
    <property type="protein sequence ID" value="AWY38391.1"/>
    <property type="molecule type" value="Genomic_DNA"/>
</dbReference>